<organism evidence="7 8">
    <name type="scientific">Mycoplana azooxidifex</name>
    <dbReference type="NCBI Taxonomy" id="1636188"/>
    <lineage>
        <taxon>Bacteria</taxon>
        <taxon>Pseudomonadati</taxon>
        <taxon>Pseudomonadota</taxon>
        <taxon>Alphaproteobacteria</taxon>
        <taxon>Hyphomicrobiales</taxon>
        <taxon>Rhizobiaceae</taxon>
        <taxon>Mycoplana</taxon>
    </lineage>
</organism>
<evidence type="ECO:0000256" key="1">
    <source>
        <dbReference type="ARBA" id="ARBA00022670"/>
    </source>
</evidence>
<keyword evidence="3" id="KW-0378">Hydrolase</keyword>
<dbReference type="AlphaFoldDB" id="A0A7W6D9W2"/>
<reference evidence="7 8" key="1">
    <citation type="submission" date="2020-08" db="EMBL/GenBank/DDBJ databases">
        <title>Genomic Encyclopedia of Type Strains, Phase IV (KMG-IV): sequencing the most valuable type-strain genomes for metagenomic binning, comparative biology and taxonomic classification.</title>
        <authorList>
            <person name="Goeker M."/>
        </authorList>
    </citation>
    <scope>NUCLEOTIDE SEQUENCE [LARGE SCALE GENOMIC DNA]</scope>
    <source>
        <strain evidence="7 8">DSM 100211</strain>
    </source>
</reference>
<comment type="caution">
    <text evidence="7">The sequence shown here is derived from an EMBL/GenBank/DDBJ whole genome shotgun (WGS) entry which is preliminary data.</text>
</comment>
<dbReference type="GO" id="GO:0031012">
    <property type="term" value="C:extracellular matrix"/>
    <property type="evidence" value="ECO:0007669"/>
    <property type="project" value="InterPro"/>
</dbReference>
<evidence type="ECO:0000313" key="8">
    <source>
        <dbReference type="Proteomes" id="UP000574761"/>
    </source>
</evidence>
<dbReference type="Gene3D" id="3.40.390.10">
    <property type="entry name" value="Collagenase (Catalytic Domain)"/>
    <property type="match status" value="1"/>
</dbReference>
<feature type="domain" description="Peptidase metallopeptidase" evidence="6">
    <location>
        <begin position="71"/>
        <end position="237"/>
    </location>
</feature>
<dbReference type="CDD" id="cd04268">
    <property type="entry name" value="ZnMc_MMP_like"/>
    <property type="match status" value="1"/>
</dbReference>
<gene>
    <name evidence="7" type="ORF">GGQ64_004596</name>
</gene>
<dbReference type="InterPro" id="IPR001818">
    <property type="entry name" value="Pept_M10_metallopeptidase"/>
</dbReference>
<name>A0A7W6D9W2_9HYPH</name>
<dbReference type="RefSeq" id="WP_183807596.1">
    <property type="nucleotide sequence ID" value="NZ_JACIEE010000010.1"/>
</dbReference>
<evidence type="ECO:0000313" key="7">
    <source>
        <dbReference type="EMBL" id="MBB3979356.1"/>
    </source>
</evidence>
<dbReference type="InterPro" id="IPR006026">
    <property type="entry name" value="Peptidase_Metallo"/>
</dbReference>
<dbReference type="InterPro" id="IPR024079">
    <property type="entry name" value="MetalloPept_cat_dom_sf"/>
</dbReference>
<accession>A0A7W6D9W2</accession>
<dbReference type="SUPFAM" id="SSF55486">
    <property type="entry name" value="Metalloproteases ('zincins'), catalytic domain"/>
    <property type="match status" value="1"/>
</dbReference>
<dbReference type="Proteomes" id="UP000574761">
    <property type="component" value="Unassembled WGS sequence"/>
</dbReference>
<evidence type="ECO:0000256" key="5">
    <source>
        <dbReference type="SAM" id="MobiDB-lite"/>
    </source>
</evidence>
<keyword evidence="8" id="KW-1185">Reference proteome</keyword>
<dbReference type="GO" id="GO:0008270">
    <property type="term" value="F:zinc ion binding"/>
    <property type="evidence" value="ECO:0007669"/>
    <property type="project" value="InterPro"/>
</dbReference>
<dbReference type="GO" id="GO:0004222">
    <property type="term" value="F:metalloendopeptidase activity"/>
    <property type="evidence" value="ECO:0007669"/>
    <property type="project" value="InterPro"/>
</dbReference>
<dbReference type="Pfam" id="PF00413">
    <property type="entry name" value="Peptidase_M10"/>
    <property type="match status" value="1"/>
</dbReference>
<dbReference type="GO" id="GO:0006508">
    <property type="term" value="P:proteolysis"/>
    <property type="evidence" value="ECO:0007669"/>
    <property type="project" value="UniProtKB-KW"/>
</dbReference>
<evidence type="ECO:0000256" key="2">
    <source>
        <dbReference type="ARBA" id="ARBA00022723"/>
    </source>
</evidence>
<feature type="region of interest" description="Disordered" evidence="5">
    <location>
        <begin position="1"/>
        <end position="34"/>
    </location>
</feature>
<keyword evidence="2" id="KW-0479">Metal-binding</keyword>
<dbReference type="EMBL" id="JACIEE010000010">
    <property type="protein sequence ID" value="MBB3979356.1"/>
    <property type="molecule type" value="Genomic_DNA"/>
</dbReference>
<keyword evidence="1" id="KW-0645">Protease</keyword>
<sequence length="282" mass="31826">MARSKAKALSVKSTEATDPFKLRSPREEARAPHEHVHLIRKGVRCDTERRGYDTPRSRSPFEIAVDASEGFIPLWAKDTTLRWRFRDSSFQEFEDHDAAKAAVEQLMAEAILAWGDAAPVKFTRRDDAWDFEIVMREADNCDISGCVLASAFFPDAGRHKLVLYPKMFTQDREEQVETLIHEIGHIFGLRHFFALMDESAWPAVIFGEHQRFSIMNYGADSELSANDTADLKSLYQLAWAGQLTHINGTPIRFVRPFHDSGIPAENMVSVAPGSAKLLSFGL</sequence>
<dbReference type="SMART" id="SM00235">
    <property type="entry name" value="ZnMc"/>
    <property type="match status" value="1"/>
</dbReference>
<proteinExistence type="predicted"/>
<evidence type="ECO:0000259" key="6">
    <source>
        <dbReference type="SMART" id="SM00235"/>
    </source>
</evidence>
<evidence type="ECO:0000256" key="3">
    <source>
        <dbReference type="ARBA" id="ARBA00022801"/>
    </source>
</evidence>
<protein>
    <recommendedName>
        <fullName evidence="6">Peptidase metallopeptidase domain-containing protein</fullName>
    </recommendedName>
</protein>
<evidence type="ECO:0000256" key="4">
    <source>
        <dbReference type="ARBA" id="ARBA00022833"/>
    </source>
</evidence>
<keyword evidence="4" id="KW-0862">Zinc</keyword>
<feature type="compositionally biased region" description="Basic and acidic residues" evidence="5">
    <location>
        <begin position="18"/>
        <end position="34"/>
    </location>
</feature>